<dbReference type="EMBL" id="CP002299">
    <property type="protein sequence ID" value="ADP78214.1"/>
    <property type="molecule type" value="Genomic_DNA"/>
</dbReference>
<keyword evidence="6" id="KW-1133">Transmembrane helix</keyword>
<feature type="transmembrane region" description="Helical" evidence="6">
    <location>
        <begin position="314"/>
        <end position="332"/>
    </location>
</feature>
<dbReference type="CAZy" id="GT2">
    <property type="family name" value="Glycosyltransferase Family 2"/>
</dbReference>
<evidence type="ECO:0000256" key="5">
    <source>
        <dbReference type="SAM" id="MobiDB-lite"/>
    </source>
</evidence>
<evidence type="ECO:0000313" key="9">
    <source>
        <dbReference type="Proteomes" id="UP000002484"/>
    </source>
</evidence>
<dbReference type="Pfam" id="PF00535">
    <property type="entry name" value="Glycos_transf_2"/>
    <property type="match status" value="1"/>
</dbReference>
<dbReference type="PANTHER" id="PTHR43179:SF12">
    <property type="entry name" value="GALACTOFURANOSYLTRANSFERASE GLFT2"/>
    <property type="match status" value="1"/>
</dbReference>
<feature type="domain" description="Glycosyltransferase 2-like" evidence="7">
    <location>
        <begin position="39"/>
        <end position="205"/>
    </location>
</feature>
<protein>
    <submittedName>
        <fullName evidence="8">Glycosyl transferase family 2</fullName>
    </submittedName>
</protein>
<dbReference type="InParanoid" id="E3J4P5"/>
<evidence type="ECO:0000256" key="6">
    <source>
        <dbReference type="SAM" id="Phobius"/>
    </source>
</evidence>
<dbReference type="HOGENOM" id="CLU_025996_19_2_11"/>
<feature type="region of interest" description="Disordered" evidence="5">
    <location>
        <begin position="1"/>
        <end position="30"/>
    </location>
</feature>
<evidence type="ECO:0000256" key="3">
    <source>
        <dbReference type="ARBA" id="ARBA00022676"/>
    </source>
</evidence>
<sequence length="341" mass="36564">MAFDETKPGDASGTAGNEYKSAGTSTTRLPSSAETVTASVVICAYTLRRWDDLTAAVASVRAQSVTASDIIVVIDHNEELLERSLSSFSDAVVVPNAGKPGLSGARNTGVERATGDVVFFLDDDARAQPDWLAHMLAHYADPAVQGVGGAALPRWPEQGARSGRPSWFPPEFDWVIGCSYIGLPTSVGPVRNPIGAGMSIRRSAFATVGGFSDGLGRVGSIPLGCEETEFGIRLRRDVADAVILYEPAAVVLHGVTPDRITWRYYRRRCFSEGISKAVVARRVGQESALEAEKAYVRHVLPRAVRRDLRHPRTWGRAAMVLVGVLFTVAGYGRGAIARATP</sequence>
<dbReference type="InterPro" id="IPR001173">
    <property type="entry name" value="Glyco_trans_2-like"/>
</dbReference>
<dbReference type="SUPFAM" id="SSF53448">
    <property type="entry name" value="Nucleotide-diphospho-sugar transferases"/>
    <property type="match status" value="1"/>
</dbReference>
<evidence type="ECO:0000256" key="2">
    <source>
        <dbReference type="ARBA" id="ARBA00006739"/>
    </source>
</evidence>
<keyword evidence="9" id="KW-1185">Reference proteome</keyword>
<dbReference type="InterPro" id="IPR029044">
    <property type="entry name" value="Nucleotide-diphossugar_trans"/>
</dbReference>
<gene>
    <name evidence="8" type="ordered locus">FraEuI1c_0126</name>
</gene>
<dbReference type="STRING" id="298654.FraEuI1c_0126"/>
<comment type="similarity">
    <text evidence="2">Belongs to the glycosyltransferase 2 family.</text>
</comment>
<dbReference type="PANTHER" id="PTHR43179">
    <property type="entry name" value="RHAMNOSYLTRANSFERASE WBBL"/>
    <property type="match status" value="1"/>
</dbReference>
<dbReference type="Proteomes" id="UP000002484">
    <property type="component" value="Chromosome"/>
</dbReference>
<reference evidence="8 9" key="1">
    <citation type="submission" date="2010-10" db="EMBL/GenBank/DDBJ databases">
        <title>Complete sequence of Frankia sp. EuI1c.</title>
        <authorList>
            <consortium name="US DOE Joint Genome Institute"/>
            <person name="Lucas S."/>
            <person name="Copeland A."/>
            <person name="Lapidus A."/>
            <person name="Cheng J.-F."/>
            <person name="Bruce D."/>
            <person name="Goodwin L."/>
            <person name="Pitluck S."/>
            <person name="Chertkov O."/>
            <person name="Detter J.C."/>
            <person name="Han C."/>
            <person name="Tapia R."/>
            <person name="Land M."/>
            <person name="Hauser L."/>
            <person name="Jeffries C."/>
            <person name="Kyrpides N."/>
            <person name="Ivanova N."/>
            <person name="Mikhailova N."/>
            <person name="Beauchemin N."/>
            <person name="Sen A."/>
            <person name="Sur S.A."/>
            <person name="Gtari M."/>
            <person name="Wall L."/>
            <person name="Tisa L."/>
            <person name="Woyke T."/>
        </authorList>
    </citation>
    <scope>NUCLEOTIDE SEQUENCE [LARGE SCALE GENOMIC DNA]</scope>
    <source>
        <strain evidence="9">DSM 45817 / CECT 9037 / EuI1c</strain>
    </source>
</reference>
<dbReference type="Gene3D" id="3.90.550.10">
    <property type="entry name" value="Spore Coat Polysaccharide Biosynthesis Protein SpsA, Chain A"/>
    <property type="match status" value="1"/>
</dbReference>
<dbReference type="KEGG" id="fri:FraEuI1c_0126"/>
<accession>E3J4P5</accession>
<proteinExistence type="inferred from homology"/>
<comment type="pathway">
    <text evidence="1">Cell wall biogenesis; cell wall polysaccharide biosynthesis.</text>
</comment>
<evidence type="ECO:0000256" key="4">
    <source>
        <dbReference type="ARBA" id="ARBA00022679"/>
    </source>
</evidence>
<keyword evidence="4 8" id="KW-0808">Transferase</keyword>
<keyword evidence="6" id="KW-0472">Membrane</keyword>
<keyword evidence="3" id="KW-0328">Glycosyltransferase</keyword>
<organism evidence="8 9">
    <name type="scientific">Pseudofrankia inefficax (strain DSM 45817 / CECT 9037 / DDB 130130 / EuI1c)</name>
    <name type="common">Frankia inefficax</name>
    <dbReference type="NCBI Taxonomy" id="298654"/>
    <lineage>
        <taxon>Bacteria</taxon>
        <taxon>Bacillati</taxon>
        <taxon>Actinomycetota</taxon>
        <taxon>Actinomycetes</taxon>
        <taxon>Frankiales</taxon>
        <taxon>Frankiaceae</taxon>
        <taxon>Pseudofrankia</taxon>
    </lineage>
</organism>
<dbReference type="GO" id="GO:0016757">
    <property type="term" value="F:glycosyltransferase activity"/>
    <property type="evidence" value="ECO:0007669"/>
    <property type="project" value="UniProtKB-KW"/>
</dbReference>
<evidence type="ECO:0000259" key="7">
    <source>
        <dbReference type="Pfam" id="PF00535"/>
    </source>
</evidence>
<keyword evidence="6" id="KW-0812">Transmembrane</keyword>
<dbReference type="eggNOG" id="COG1216">
    <property type="taxonomic scope" value="Bacteria"/>
</dbReference>
<evidence type="ECO:0000256" key="1">
    <source>
        <dbReference type="ARBA" id="ARBA00004776"/>
    </source>
</evidence>
<evidence type="ECO:0000313" key="8">
    <source>
        <dbReference type="EMBL" id="ADP78214.1"/>
    </source>
</evidence>
<name>E3J4P5_PSEI1</name>
<dbReference type="AlphaFoldDB" id="E3J4P5"/>
<dbReference type="CDD" id="cd00761">
    <property type="entry name" value="Glyco_tranf_GTA_type"/>
    <property type="match status" value="1"/>
</dbReference>